<accession>A0A845BXD1</accession>
<proteinExistence type="predicted"/>
<gene>
    <name evidence="1" type="ORF">GQF02_09285</name>
</gene>
<dbReference type="Proteomes" id="UP000467214">
    <property type="component" value="Unassembled WGS sequence"/>
</dbReference>
<dbReference type="EMBL" id="WSSB01000007">
    <property type="protein sequence ID" value="MXR37163.1"/>
    <property type="molecule type" value="Genomic_DNA"/>
</dbReference>
<protein>
    <submittedName>
        <fullName evidence="1">Uncharacterized protein</fullName>
    </submittedName>
</protein>
<comment type="caution">
    <text evidence="1">The sequence shown here is derived from an EMBL/GenBank/DDBJ whole genome shotgun (WGS) entry which is preliminary data.</text>
</comment>
<dbReference type="RefSeq" id="WP_124734517.1">
    <property type="nucleotide sequence ID" value="NZ_WSSB01000007.1"/>
</dbReference>
<evidence type="ECO:0000313" key="1">
    <source>
        <dbReference type="EMBL" id="MXR37163.1"/>
    </source>
</evidence>
<evidence type="ECO:0000313" key="2">
    <source>
        <dbReference type="Proteomes" id="UP000467214"/>
    </source>
</evidence>
<keyword evidence="2" id="KW-1185">Reference proteome</keyword>
<sequence length="330" mass="36487">MSKLWQWIMNILGLGHEQRELEVYFQTLVQVAEPKIELLPGWRDRLKTGVVRSRAYAETLAGSLAPALDLSPQGYNVDRRVGLLFATPDVLLGVLDGSKALHEYFLHASHGDEAYALLVMQCYQKRHFGSALRNGQLLDDVAQTVVSFGGHRLVGICNSEQGLRQEAVQRAFHALAAVAARRIALQAGRLQSLNTEKTQVELKLATLSGKAVVVDATPGNERLPDSRAELLAYLAEIDQELAELAPIATLEGKLEVVKRVSNAPEQYLAVRNEQLLLDRMGIVRSPGDGEDGIALSMETVTFGRIEPMERVVVPVRITRQALKAWRERLA</sequence>
<organism evidence="1 2">
    <name type="scientific">Craterilacuibacter sinensis</name>
    <dbReference type="NCBI Taxonomy" id="2686017"/>
    <lineage>
        <taxon>Bacteria</taxon>
        <taxon>Pseudomonadati</taxon>
        <taxon>Pseudomonadota</taxon>
        <taxon>Betaproteobacteria</taxon>
        <taxon>Neisseriales</taxon>
        <taxon>Neisseriaceae</taxon>
        <taxon>Craterilacuibacter</taxon>
    </lineage>
</organism>
<reference evidence="1 2" key="1">
    <citation type="submission" date="2019-12" db="EMBL/GenBank/DDBJ databases">
        <title>Neisseriaceae gen. nov. sp. Genome sequencing and assembly.</title>
        <authorList>
            <person name="Liu Z."/>
            <person name="Li A."/>
        </authorList>
    </citation>
    <scope>NUCLEOTIDE SEQUENCE [LARGE SCALE GENOMIC DNA]</scope>
    <source>
        <strain evidence="1 2">B2N2-7</strain>
    </source>
</reference>
<name>A0A845BXD1_9NEIS</name>
<dbReference type="AlphaFoldDB" id="A0A845BXD1"/>